<dbReference type="PANTHER" id="PTHR48081:SF6">
    <property type="entry name" value="PEPTIDASE S9 PROLYL OLIGOPEPTIDASE CATALYTIC DOMAIN-CONTAINING PROTEIN"/>
    <property type="match status" value="1"/>
</dbReference>
<feature type="domain" description="BD-FAE-like" evidence="2">
    <location>
        <begin position="31"/>
        <end position="233"/>
    </location>
</feature>
<evidence type="ECO:0000313" key="4">
    <source>
        <dbReference type="Proteomes" id="UP000249623"/>
    </source>
</evidence>
<evidence type="ECO:0000259" key="2">
    <source>
        <dbReference type="Pfam" id="PF20434"/>
    </source>
</evidence>
<dbReference type="InterPro" id="IPR050300">
    <property type="entry name" value="GDXG_lipolytic_enzyme"/>
</dbReference>
<dbReference type="AlphaFoldDB" id="A0A2X3VGR3"/>
<gene>
    <name evidence="3" type="ORF">NCTC11085_01315</name>
</gene>
<protein>
    <submittedName>
        <fullName evidence="3">Esterase</fullName>
    </submittedName>
</protein>
<evidence type="ECO:0000313" key="3">
    <source>
        <dbReference type="EMBL" id="SQF34939.1"/>
    </source>
</evidence>
<accession>A0A2X3VGR3</accession>
<dbReference type="Pfam" id="PF20434">
    <property type="entry name" value="BD-FAE"/>
    <property type="match status" value="1"/>
</dbReference>
<dbReference type="Gene3D" id="3.40.50.1820">
    <property type="entry name" value="alpha/beta hydrolase"/>
    <property type="match status" value="1"/>
</dbReference>
<dbReference type="RefSeq" id="WP_002924421.1">
    <property type="nucleotide sequence ID" value="NZ_CP071428.1"/>
</dbReference>
<dbReference type="PANTHER" id="PTHR48081">
    <property type="entry name" value="AB HYDROLASE SUPERFAMILY PROTEIN C4A8.06C"/>
    <property type="match status" value="1"/>
</dbReference>
<dbReference type="InterPro" id="IPR029058">
    <property type="entry name" value="AB_hydrolase_fold"/>
</dbReference>
<sequence length="297" mass="33778">MKINTHELWSGADKSSVTYTTYLVEETPDIKNHNPRPAVIICGGGGFFKVTDREKEPAALYFLNKGFQAITLDYTVGKDSSYPAPLYDLAKMLLITREKAQQWNIDPDKIIFIGFSAGATHCASLANRWNESILQDYFNYPKEKIRPTLVVLSYPLLDFNHQYDSVVADPDNQRPTKLSPMPKLDFLTGALKTVVGKELTRENLQEHSPIEHISADTVPTFIWGMQNDDCIYNNALLDYAKKLKDKAVLYELHMFAMGEHGLSVINRNTQAEFSDYEELAIWKKLCMNFINQVLALN</sequence>
<organism evidence="3 4">
    <name type="scientific">Streptococcus sanguinis</name>
    <dbReference type="NCBI Taxonomy" id="1305"/>
    <lineage>
        <taxon>Bacteria</taxon>
        <taxon>Bacillati</taxon>
        <taxon>Bacillota</taxon>
        <taxon>Bacilli</taxon>
        <taxon>Lactobacillales</taxon>
        <taxon>Streptococcaceae</taxon>
        <taxon>Streptococcus</taxon>
    </lineage>
</organism>
<evidence type="ECO:0000256" key="1">
    <source>
        <dbReference type="ARBA" id="ARBA00022801"/>
    </source>
</evidence>
<dbReference type="Proteomes" id="UP000249623">
    <property type="component" value="Chromosome 1"/>
</dbReference>
<name>A0A2X3VGR3_STRSA</name>
<dbReference type="SUPFAM" id="SSF53474">
    <property type="entry name" value="alpha/beta-Hydrolases"/>
    <property type="match status" value="1"/>
</dbReference>
<dbReference type="InterPro" id="IPR049492">
    <property type="entry name" value="BD-FAE-like_dom"/>
</dbReference>
<dbReference type="GO" id="GO:0016787">
    <property type="term" value="F:hydrolase activity"/>
    <property type="evidence" value="ECO:0007669"/>
    <property type="project" value="UniProtKB-KW"/>
</dbReference>
<proteinExistence type="predicted"/>
<reference evidence="3 4" key="1">
    <citation type="submission" date="2018-06" db="EMBL/GenBank/DDBJ databases">
        <authorList>
            <consortium name="Pathogen Informatics"/>
            <person name="Doyle S."/>
        </authorList>
    </citation>
    <scope>NUCLEOTIDE SEQUENCE [LARGE SCALE GENOMIC DNA]</scope>
    <source>
        <strain evidence="3 4">NCTC11085</strain>
    </source>
</reference>
<dbReference type="EMBL" id="LS483346">
    <property type="protein sequence ID" value="SQF34939.1"/>
    <property type="molecule type" value="Genomic_DNA"/>
</dbReference>
<keyword evidence="1" id="KW-0378">Hydrolase</keyword>